<evidence type="ECO:0000256" key="1">
    <source>
        <dbReference type="SAM" id="SignalP"/>
    </source>
</evidence>
<dbReference type="AlphaFoldDB" id="A0A9Q1GTV9"/>
<keyword evidence="3" id="KW-1185">Reference proteome</keyword>
<name>A0A9Q1GTV9_9CARY</name>
<evidence type="ECO:0000313" key="3">
    <source>
        <dbReference type="Proteomes" id="UP001153076"/>
    </source>
</evidence>
<dbReference type="EMBL" id="JAKOGI010001527">
    <property type="protein sequence ID" value="KAJ8425169.1"/>
    <property type="molecule type" value="Genomic_DNA"/>
</dbReference>
<evidence type="ECO:0000313" key="2">
    <source>
        <dbReference type="EMBL" id="KAJ8425169.1"/>
    </source>
</evidence>
<feature type="signal peptide" evidence="1">
    <location>
        <begin position="1"/>
        <end position="18"/>
    </location>
</feature>
<dbReference type="Proteomes" id="UP001153076">
    <property type="component" value="Unassembled WGS sequence"/>
</dbReference>
<gene>
    <name evidence="2" type="ORF">Cgig2_031562</name>
</gene>
<organism evidence="2 3">
    <name type="scientific">Carnegiea gigantea</name>
    <dbReference type="NCBI Taxonomy" id="171969"/>
    <lineage>
        <taxon>Eukaryota</taxon>
        <taxon>Viridiplantae</taxon>
        <taxon>Streptophyta</taxon>
        <taxon>Embryophyta</taxon>
        <taxon>Tracheophyta</taxon>
        <taxon>Spermatophyta</taxon>
        <taxon>Magnoliopsida</taxon>
        <taxon>eudicotyledons</taxon>
        <taxon>Gunneridae</taxon>
        <taxon>Pentapetalae</taxon>
        <taxon>Caryophyllales</taxon>
        <taxon>Cactineae</taxon>
        <taxon>Cactaceae</taxon>
        <taxon>Cactoideae</taxon>
        <taxon>Echinocereeae</taxon>
        <taxon>Carnegiea</taxon>
    </lineage>
</organism>
<reference evidence="2" key="1">
    <citation type="submission" date="2022-04" db="EMBL/GenBank/DDBJ databases">
        <title>Carnegiea gigantea Genome sequencing and assembly v2.</title>
        <authorList>
            <person name="Copetti D."/>
            <person name="Sanderson M.J."/>
            <person name="Burquez A."/>
            <person name="Wojciechowski M.F."/>
        </authorList>
    </citation>
    <scope>NUCLEOTIDE SEQUENCE</scope>
    <source>
        <strain evidence="2">SGP5-SGP5p</strain>
        <tissue evidence="2">Aerial part</tissue>
    </source>
</reference>
<sequence length="183" mass="20713">MIHVWHLELSVLYHTLLASKWTHFLLRKFGLNQARWFGQFTGGTSIGWNFTLSLPSQYRNLPVLALHCGSTYGKPSMFVFVERFSDTEPRHQLCAPLEGAKKHQIRDGIRVINQANKPDLLFLIETMVSDQTTGKLLSTLAYEQFDFVSPQNHSGGIWGSINTQDPLGSKLMDPVGSEIRQNP</sequence>
<protein>
    <submittedName>
        <fullName evidence="2">Uncharacterized protein</fullName>
    </submittedName>
</protein>
<comment type="caution">
    <text evidence="2">The sequence shown here is derived from an EMBL/GenBank/DDBJ whole genome shotgun (WGS) entry which is preliminary data.</text>
</comment>
<feature type="chain" id="PRO_5040163794" evidence="1">
    <location>
        <begin position="19"/>
        <end position="183"/>
    </location>
</feature>
<accession>A0A9Q1GTV9</accession>
<proteinExistence type="predicted"/>
<keyword evidence="1" id="KW-0732">Signal</keyword>